<reference evidence="1 2" key="1">
    <citation type="journal article" date="2022" name="New Phytol.">
        <title>Ecological generalism drives hyperdiversity of secondary metabolite gene clusters in xylarialean endophytes.</title>
        <authorList>
            <person name="Franco M.E.E."/>
            <person name="Wisecaver J.H."/>
            <person name="Arnold A.E."/>
            <person name="Ju Y.M."/>
            <person name="Slot J.C."/>
            <person name="Ahrendt S."/>
            <person name="Moore L.P."/>
            <person name="Eastman K.E."/>
            <person name="Scott K."/>
            <person name="Konkel Z."/>
            <person name="Mondo S.J."/>
            <person name="Kuo A."/>
            <person name="Hayes R.D."/>
            <person name="Haridas S."/>
            <person name="Andreopoulos B."/>
            <person name="Riley R."/>
            <person name="LaButti K."/>
            <person name="Pangilinan J."/>
            <person name="Lipzen A."/>
            <person name="Amirebrahimi M."/>
            <person name="Yan J."/>
            <person name="Adam C."/>
            <person name="Keymanesh K."/>
            <person name="Ng V."/>
            <person name="Louie K."/>
            <person name="Northen T."/>
            <person name="Drula E."/>
            <person name="Henrissat B."/>
            <person name="Hsieh H.M."/>
            <person name="Youens-Clark K."/>
            <person name="Lutzoni F."/>
            <person name="Miadlikowska J."/>
            <person name="Eastwood D.C."/>
            <person name="Hamelin R.C."/>
            <person name="Grigoriev I.V."/>
            <person name="U'Ren J.M."/>
        </authorList>
    </citation>
    <scope>NUCLEOTIDE SEQUENCE [LARGE SCALE GENOMIC DNA]</scope>
    <source>
        <strain evidence="1 2">ER1909</strain>
    </source>
</reference>
<comment type="caution">
    <text evidence="1">The sequence shown here is derived from an EMBL/GenBank/DDBJ whole genome shotgun (WGS) entry which is preliminary data.</text>
</comment>
<keyword evidence="2" id="KW-1185">Reference proteome</keyword>
<name>A0ACC0CUJ9_9PEZI</name>
<organism evidence="1 2">
    <name type="scientific">Hypoxylon rubiginosum</name>
    <dbReference type="NCBI Taxonomy" id="110542"/>
    <lineage>
        <taxon>Eukaryota</taxon>
        <taxon>Fungi</taxon>
        <taxon>Dikarya</taxon>
        <taxon>Ascomycota</taxon>
        <taxon>Pezizomycotina</taxon>
        <taxon>Sordariomycetes</taxon>
        <taxon>Xylariomycetidae</taxon>
        <taxon>Xylariales</taxon>
        <taxon>Hypoxylaceae</taxon>
        <taxon>Hypoxylon</taxon>
    </lineage>
</organism>
<dbReference type="Proteomes" id="UP001497680">
    <property type="component" value="Unassembled WGS sequence"/>
</dbReference>
<proteinExistence type="predicted"/>
<protein>
    <submittedName>
        <fullName evidence="1">Cytochrome P450</fullName>
    </submittedName>
</protein>
<evidence type="ECO:0000313" key="2">
    <source>
        <dbReference type="Proteomes" id="UP001497680"/>
    </source>
</evidence>
<sequence length="513" mass="57275">MGSFDVSFVAASYAAYIIIPLVLLLGGYRLLFHPLRKYPGPLLARLTNAYGGYFAIKKRLHLETYQNFQKYGPVVRQAPNRLVFNTATALHDIYLNPRVVKGHAYCESQLRAKYPNMINVIDKKEHRRKRKSIGQALTERSMRAFEPTMEGEVDVFLRQLLAASESGSAVNMTDKCQRLGVDVIGLLAFGYRFNTQTDESFRFMISLIDGASWRISTYMQFPLLGGLEGLIAALGLKKALQFGRTVSAMIETRMAQDVKAQHDLYSMVADDIGKGSQGLYPGELRPEAVLFIIAGGATTATTMSAIFFYLAENPECYTKITDEIRSTFKSASEIHSGAQLNGCKYLRACLDETLRIGKPFIVNGHVIPRGTQVAVSMYSINHNEEYFPDSFTFKPERWLDPAEGEDTEGGKAARATMRKAFNPFLIGDRACAGKAMALMEASLTIARTLWFFDFNIAPGEVGEVGRGKPGRTDGRHRRGEFQLDDIFVAGHRGPNVIFRKRGDFWKELQEVGS</sequence>
<gene>
    <name evidence="1" type="ORF">F4821DRAFT_271365</name>
</gene>
<evidence type="ECO:0000313" key="1">
    <source>
        <dbReference type="EMBL" id="KAI6084116.1"/>
    </source>
</evidence>
<accession>A0ACC0CUJ9</accession>
<dbReference type="EMBL" id="MU394342">
    <property type="protein sequence ID" value="KAI6084116.1"/>
    <property type="molecule type" value="Genomic_DNA"/>
</dbReference>